<keyword evidence="8" id="KW-0472">Membrane</keyword>
<feature type="domain" description="C2" evidence="13">
    <location>
        <begin position="2011"/>
        <end position="2128"/>
    </location>
</feature>
<dbReference type="FunFam" id="1.25.10.10:FF:000875">
    <property type="entry name" value="Protein CELLULOSE SYNTHASE INTERACTIVE 1"/>
    <property type="match status" value="1"/>
</dbReference>
<evidence type="ECO:0000256" key="8">
    <source>
        <dbReference type="ARBA" id="ARBA00023136"/>
    </source>
</evidence>
<dbReference type="KEGG" id="nnu:104605909"/>
<evidence type="ECO:0000256" key="3">
    <source>
        <dbReference type="ARBA" id="ARBA00022473"/>
    </source>
</evidence>
<evidence type="ECO:0000259" key="13">
    <source>
        <dbReference type="PROSITE" id="PS50004"/>
    </source>
</evidence>
<reference evidence="15 16" key="1">
    <citation type="submission" date="2025-04" db="UniProtKB">
        <authorList>
            <consortium name="RefSeq"/>
        </authorList>
    </citation>
    <scope>IDENTIFICATION</scope>
</reference>
<dbReference type="GO" id="GO:0009832">
    <property type="term" value="P:plant-type cell wall biogenesis"/>
    <property type="evidence" value="ECO:0007669"/>
    <property type="project" value="UniProtKB-ARBA"/>
</dbReference>
<dbReference type="GO" id="GO:0010330">
    <property type="term" value="C:cellulose synthase complex"/>
    <property type="evidence" value="ECO:0007669"/>
    <property type="project" value="InterPro"/>
</dbReference>
<dbReference type="PANTHER" id="PTHR46369">
    <property type="entry name" value="PROTEIN CELLULOSE SYNTHASE INTERACTIVE 1"/>
    <property type="match status" value="1"/>
</dbReference>
<dbReference type="InterPro" id="IPR035892">
    <property type="entry name" value="C2_domain_sf"/>
</dbReference>
<dbReference type="InterPro" id="IPR000225">
    <property type="entry name" value="Armadillo"/>
</dbReference>
<name>A0A1U8ANN1_NELNU</name>
<evidence type="ECO:0000313" key="14">
    <source>
        <dbReference type="Proteomes" id="UP000189703"/>
    </source>
</evidence>
<dbReference type="InterPro" id="IPR016024">
    <property type="entry name" value="ARM-type_fold"/>
</dbReference>
<sequence>MATTLAWRIATSNGSSHGTNDVERNGDTKHQDLETPTPHLSIKAGLRDRGTMEDPDGTLASVAQCIEQLRRSSSTVQEKESLLKLLLDLIDTRDNAFSAVGSHSQAVPILVSLLRSGSLGVKLQAATVLGSLCKEDELRIKVLLGGCIPPLLSLLRSSSAEGQIAAAKAIYAVSQGGAKDHVGSKIFSTEGVVPVLWEQLENGLKAGNFVDNLLTGALRNLSNSTEGFWSATIEAGGVDILVKLLTIGQSSTQANVCFLLACMMMEDSSVCSRILGAEATKQLLKLLGPGNEASVRAEAAGALKSLSVQCKEARREIANFNGIPALINATIAPSKEFMQGECAQALQENAMCALANISGGLSSVISSLGESLESCTSPAQIADTLGALASALMIYDSKAESIRASDPFVIEQILVKQFKPRLPFLVQERIIEALASLYANAILSKRLVNSDAKRLLVGLITMTTNEVQDELVRSLLLLCNNEGSLWRALQGREGIQLLISLLGLSSEQQQECAVALLCLLSNENDESKWAITAAGGIPPLVQILETGSMKAKEDSATILGNLCNHSEDIRACVESADAVPSLLWLLKNGSQNGKEIAAKTLNHLIHKSDTGTISQLTALLTSDLPESKVYVLDALKSLLSVAPLKDILHQGSAANDAFETIIKILGSTREETQAKSASVLAALFYLRKDLRESSIAVKTLWSAMKLLNVDSEKILVESSCCLAAIFLSIKQNRDVAAVARDALSPLIVLANSSILEVAEQATRALANLLLDNDVSGQAVPEEIIFPATRVLREGTIDGRTHAAAAIARLLQCRSMDFAISDCVNRAGTVLALVSLLESANTESSATLEALDALALLSRSKGATANTKPAWAVLAEFPHTIAPIVSCIADATPLLQDKAIEILSTLCHDQPVVLGNTIPSTLGCISSIARRVISSKNIKVKVGGTALLICATKVHHQRVIEVLNESNSCVYLIQSLVEMLSLVQASPSLHQDDSESREISIHRHTKEQSRTSESESSTTVISGDKLAIWLLSVLACHDDRSKTAIMEAGALDVLTDKISQCLPQAIQNDTIEDSSTWVYALLLTILFQDREIIRAHATMRCVPVLANMLKSEESANRYFAAQALASLVCNGSRGTLLAVANSGAAGGFISLLGCADVDICDLLELSEEFSLVRNPDQVALERLFRVDDIRVGATSRKAIPSLVDLLKPIPDRPGAPFLALGLLTQLAKDSPSNKIMMVESGALEALTKYLSLGPQDATEEAATELLGILFGSVEIRKHDSAFGAISQLVAVLRLGGRGARYSAAKALDSLFSSDHIRNAETARQAIKPLVEILNTGMEKEQHAAIGALVRLLCESPSRALAVADVEMNAVDVLCRILSSNCSMELKGDAAELCCVLFGNTRIRSTMAAARCVEPLVSLLVTEFSPAHHSVVRALDKLLDDEQLAELVAAHGAVIPLVGLLFGRNYTLHESISKALVKLGKDRPACKMEMVKAGVIESILDILHEAPDFLCTAFAELLRILTNNTGIAKSPSTAKVVEPLFLLLSRPEFGPDGQHSVLQVLVNILEHPQCRADYNLTPNQAIEPLIPLLESLTPAVQQLAAELLSHLLLEEHLQKNLITQQTIGPLIRVLGSGIPILQQRAIKALVAIALIWPNEIAKEGGVNELSKVILQTDPPLPHALWESAASVLASILQFSSEFYLEVPIALLVRLLRSGTETTVVGALNALLVLESDDSSSAEAMAESGAVEALLELLRCHQCEETAARLLEVLLNNVKIRETKAAKSAIAPLSQYLLDPQTQTQQARLLASLALGDLFQNEALARSTDAVSACRALVNLLEDQPTEEMKVVAICALQNLVMYSRSNKRAVAEAGGVQVILDLIGSSDPDTSVQAAMFIKLVFSNHTIQEYASSETVRAITAAIEKDLWATGSVNEEYLKALNALFSNFPRLRATEPATLCIPHLVTSLKTSSEATQEAALDSLFLLRQAWSACPAEVSKAQSVAAAEAIPLLQYLIQSGPPRFQEKAELLLQCLPGTLMVIIKRGNNLKQSVGNPSVYCKLTLGNTPPRQTKVVSTGPTPEWDEGFAWAFESPPKGQKLHISCKNKSKFGKSSFGKVTIQIDRVVMLGAVAGEYTLLPESKSGPSRNLEIEFQWSNK</sequence>
<keyword evidence="6" id="KW-0677">Repeat</keyword>
<dbReference type="GO" id="GO:0008360">
    <property type="term" value="P:regulation of cell shape"/>
    <property type="evidence" value="ECO:0007669"/>
    <property type="project" value="UniProtKB-KW"/>
</dbReference>
<dbReference type="SUPFAM" id="SSF49562">
    <property type="entry name" value="C2 domain (Calcium/lipid-binding domain, CaLB)"/>
    <property type="match status" value="1"/>
</dbReference>
<keyword evidence="3" id="KW-0217">Developmental protein</keyword>
<dbReference type="OMA" id="IKPACAV"/>
<keyword evidence="14" id="KW-1185">Reference proteome</keyword>
<dbReference type="Proteomes" id="UP000189703">
    <property type="component" value="Unplaced"/>
</dbReference>
<dbReference type="GO" id="GO:0009653">
    <property type="term" value="P:anatomical structure morphogenesis"/>
    <property type="evidence" value="ECO:0007669"/>
    <property type="project" value="UniProtKB-ARBA"/>
</dbReference>
<dbReference type="GO" id="GO:0030244">
    <property type="term" value="P:cellulose biosynthetic process"/>
    <property type="evidence" value="ECO:0007669"/>
    <property type="project" value="UniProtKB-ARBA"/>
</dbReference>
<dbReference type="GO" id="GO:0009664">
    <property type="term" value="P:plant-type cell wall organization"/>
    <property type="evidence" value="ECO:0007669"/>
    <property type="project" value="UniProtKB-ARBA"/>
</dbReference>
<dbReference type="Gene3D" id="2.60.40.150">
    <property type="entry name" value="C2 domain"/>
    <property type="match status" value="1"/>
</dbReference>
<dbReference type="Pfam" id="PF25598">
    <property type="entry name" value="ARM_PUB"/>
    <property type="match status" value="1"/>
</dbReference>
<dbReference type="GO" id="GO:0055028">
    <property type="term" value="C:cortical microtubule"/>
    <property type="evidence" value="ECO:0007669"/>
    <property type="project" value="UniProtKB-ARBA"/>
</dbReference>
<evidence type="ECO:0000256" key="12">
    <source>
        <dbReference type="SAM" id="MobiDB-lite"/>
    </source>
</evidence>
<evidence type="ECO:0000256" key="9">
    <source>
        <dbReference type="ARBA" id="ARBA00023212"/>
    </source>
</evidence>
<evidence type="ECO:0000256" key="11">
    <source>
        <dbReference type="PROSITE-ProRule" id="PRU00259"/>
    </source>
</evidence>
<gene>
    <name evidence="15 16" type="primary">LOC104605909</name>
</gene>
<dbReference type="PROSITE" id="PS50004">
    <property type="entry name" value="C2"/>
    <property type="match status" value="1"/>
</dbReference>
<evidence type="ECO:0000256" key="2">
    <source>
        <dbReference type="ARBA" id="ARBA00004413"/>
    </source>
</evidence>
<keyword evidence="4" id="KW-1003">Cell membrane</keyword>
<comment type="subcellular location">
    <subcellularLocation>
        <location evidence="2">Cell membrane</location>
        <topology evidence="2">Peripheral membrane protein</topology>
        <orientation evidence="2">Cytoplasmic side</orientation>
    </subcellularLocation>
    <subcellularLocation>
        <location evidence="1">Cytoplasm</location>
        <location evidence="1">Cytoskeleton</location>
    </subcellularLocation>
</comment>
<dbReference type="GO" id="GO:0051211">
    <property type="term" value="P:anisotropic cell growth"/>
    <property type="evidence" value="ECO:0007669"/>
    <property type="project" value="InterPro"/>
</dbReference>
<dbReference type="PROSITE" id="PS50176">
    <property type="entry name" value="ARM_REPEAT"/>
    <property type="match status" value="3"/>
</dbReference>
<dbReference type="InterPro" id="IPR011989">
    <property type="entry name" value="ARM-like"/>
</dbReference>
<dbReference type="PANTHER" id="PTHR46369:SF2">
    <property type="entry name" value="PROTEIN CELLULOSE SYNTHASE INTERACTIVE 1"/>
    <property type="match status" value="1"/>
</dbReference>
<proteinExistence type="predicted"/>
<dbReference type="STRING" id="4432.A0A1U8ANN1"/>
<evidence type="ECO:0000256" key="4">
    <source>
        <dbReference type="ARBA" id="ARBA00022475"/>
    </source>
</evidence>
<protein>
    <submittedName>
        <fullName evidence="15 16">Uncharacterized protein LOC104605909</fullName>
    </submittedName>
</protein>
<feature type="compositionally biased region" description="Basic and acidic residues" evidence="12">
    <location>
        <begin position="20"/>
        <end position="33"/>
    </location>
</feature>
<keyword evidence="5" id="KW-0963">Cytoplasm</keyword>
<dbReference type="SMART" id="SM00239">
    <property type="entry name" value="C2"/>
    <property type="match status" value="1"/>
</dbReference>
<accession>A0A1U8ANN1</accession>
<dbReference type="GeneID" id="104605909"/>
<keyword evidence="10" id="KW-0961">Cell wall biogenesis/degradation</keyword>
<dbReference type="SMART" id="SM00185">
    <property type="entry name" value="ARM"/>
    <property type="match status" value="19"/>
</dbReference>
<dbReference type="GO" id="GO:0005886">
    <property type="term" value="C:plasma membrane"/>
    <property type="evidence" value="ECO:0007669"/>
    <property type="project" value="UniProtKB-SubCell"/>
</dbReference>
<dbReference type="RefSeq" id="XP_019054747.1">
    <property type="nucleotide sequence ID" value="XM_019199202.1"/>
</dbReference>
<evidence type="ECO:0000256" key="1">
    <source>
        <dbReference type="ARBA" id="ARBA00004245"/>
    </source>
</evidence>
<feature type="repeat" description="ARM" evidence="11">
    <location>
        <begin position="535"/>
        <end position="577"/>
    </location>
</feature>
<feature type="compositionally biased region" description="Polar residues" evidence="12">
    <location>
        <begin position="10"/>
        <end position="19"/>
    </location>
</feature>
<dbReference type="eggNOG" id="KOG0167">
    <property type="taxonomic scope" value="Eukaryota"/>
</dbReference>
<keyword evidence="9" id="KW-0206">Cytoskeleton</keyword>
<keyword evidence="7" id="KW-0133">Cell shape</keyword>
<dbReference type="InterPro" id="IPR000008">
    <property type="entry name" value="C2_dom"/>
</dbReference>
<evidence type="ECO:0000256" key="6">
    <source>
        <dbReference type="ARBA" id="ARBA00022737"/>
    </source>
</evidence>
<feature type="region of interest" description="Disordered" evidence="12">
    <location>
        <begin position="990"/>
        <end position="1017"/>
    </location>
</feature>
<dbReference type="OrthoDB" id="7537227at2759"/>
<feature type="repeat" description="ARM" evidence="11">
    <location>
        <begin position="1196"/>
        <end position="1240"/>
    </location>
</feature>
<dbReference type="CDD" id="cd00030">
    <property type="entry name" value="C2"/>
    <property type="match status" value="1"/>
</dbReference>
<dbReference type="Pfam" id="PF00514">
    <property type="entry name" value="Arm"/>
    <property type="match status" value="1"/>
</dbReference>
<dbReference type="Pfam" id="PF00168">
    <property type="entry name" value="C2"/>
    <property type="match status" value="1"/>
</dbReference>
<evidence type="ECO:0000256" key="7">
    <source>
        <dbReference type="ARBA" id="ARBA00022960"/>
    </source>
</evidence>
<dbReference type="RefSeq" id="XP_010269160.1">
    <property type="nucleotide sequence ID" value="XM_010270858.2"/>
</dbReference>
<dbReference type="Gene3D" id="1.25.10.10">
    <property type="entry name" value="Leucine-rich Repeat Variant"/>
    <property type="match status" value="6"/>
</dbReference>
<dbReference type="InterPro" id="IPR058678">
    <property type="entry name" value="ARM_PUB"/>
</dbReference>
<organism evidence="14 15">
    <name type="scientific">Nelumbo nucifera</name>
    <name type="common">Sacred lotus</name>
    <dbReference type="NCBI Taxonomy" id="4432"/>
    <lineage>
        <taxon>Eukaryota</taxon>
        <taxon>Viridiplantae</taxon>
        <taxon>Streptophyta</taxon>
        <taxon>Embryophyta</taxon>
        <taxon>Tracheophyta</taxon>
        <taxon>Spermatophyta</taxon>
        <taxon>Magnoliopsida</taxon>
        <taxon>Proteales</taxon>
        <taxon>Nelumbonaceae</taxon>
        <taxon>Nelumbo</taxon>
    </lineage>
</organism>
<dbReference type="SUPFAM" id="SSF48371">
    <property type="entry name" value="ARM repeat"/>
    <property type="match status" value="5"/>
</dbReference>
<feature type="repeat" description="ARM" evidence="11">
    <location>
        <begin position="1825"/>
        <end position="1868"/>
    </location>
</feature>
<evidence type="ECO:0000313" key="15">
    <source>
        <dbReference type="RefSeq" id="XP_010269160.1"/>
    </source>
</evidence>
<dbReference type="InterPro" id="IPR044297">
    <property type="entry name" value="CSI1/2/3"/>
</dbReference>
<evidence type="ECO:0000256" key="5">
    <source>
        <dbReference type="ARBA" id="ARBA00022490"/>
    </source>
</evidence>
<dbReference type="GO" id="GO:0072699">
    <property type="term" value="P:protein localization to cortical microtubule cytoskeleton"/>
    <property type="evidence" value="ECO:0007669"/>
    <property type="project" value="UniProtKB-ARBA"/>
</dbReference>
<evidence type="ECO:0000313" key="16">
    <source>
        <dbReference type="RefSeq" id="XP_019054747.1"/>
    </source>
</evidence>
<dbReference type="FunFam" id="2.60.40.150:FF:000170">
    <property type="entry name" value="Protein CELLULOSE SYNTHASE INTERACTIVE 1"/>
    <property type="match status" value="1"/>
</dbReference>
<feature type="compositionally biased region" description="Basic and acidic residues" evidence="12">
    <location>
        <begin position="990"/>
        <end position="1012"/>
    </location>
</feature>
<feature type="region of interest" description="Disordered" evidence="12">
    <location>
        <begin position="9"/>
        <end position="39"/>
    </location>
</feature>
<dbReference type="GO" id="GO:0008017">
    <property type="term" value="F:microtubule binding"/>
    <property type="evidence" value="ECO:0007669"/>
    <property type="project" value="InterPro"/>
</dbReference>
<evidence type="ECO:0000256" key="10">
    <source>
        <dbReference type="ARBA" id="ARBA00023316"/>
    </source>
</evidence>
<dbReference type="GO" id="GO:2001006">
    <property type="term" value="P:regulation of cellulose biosynthetic process"/>
    <property type="evidence" value="ECO:0007669"/>
    <property type="project" value="InterPro"/>
</dbReference>